<dbReference type="GO" id="GO:0005886">
    <property type="term" value="C:plasma membrane"/>
    <property type="evidence" value="ECO:0007669"/>
    <property type="project" value="UniProtKB-SubCell"/>
</dbReference>
<keyword evidence="8" id="KW-0378">Hydrolase</keyword>
<dbReference type="GO" id="GO:0071555">
    <property type="term" value="P:cell wall organization"/>
    <property type="evidence" value="ECO:0007669"/>
    <property type="project" value="UniProtKB-KW"/>
</dbReference>
<evidence type="ECO:0000256" key="10">
    <source>
        <dbReference type="ARBA" id="ARBA00022984"/>
    </source>
</evidence>
<protein>
    <submittedName>
        <fullName evidence="17">Penicillin-binding protein 2</fullName>
    </submittedName>
</protein>
<dbReference type="GO" id="GO:0008658">
    <property type="term" value="F:penicillin binding"/>
    <property type="evidence" value="ECO:0007669"/>
    <property type="project" value="InterPro"/>
</dbReference>
<dbReference type="GO" id="GO:0008360">
    <property type="term" value="P:regulation of cell shape"/>
    <property type="evidence" value="ECO:0007669"/>
    <property type="project" value="UniProtKB-KW"/>
</dbReference>
<evidence type="ECO:0000256" key="11">
    <source>
        <dbReference type="ARBA" id="ARBA00022989"/>
    </source>
</evidence>
<organism evidence="17 18">
    <name type="scientific">Sulfurovum riftiae</name>
    <dbReference type="NCBI Taxonomy" id="1630136"/>
    <lineage>
        <taxon>Bacteria</taxon>
        <taxon>Pseudomonadati</taxon>
        <taxon>Campylobacterota</taxon>
        <taxon>Epsilonproteobacteria</taxon>
        <taxon>Campylobacterales</taxon>
        <taxon>Sulfurovaceae</taxon>
        <taxon>Sulfurovum</taxon>
    </lineage>
</organism>
<dbReference type="GO" id="GO:0006508">
    <property type="term" value="P:proteolysis"/>
    <property type="evidence" value="ECO:0007669"/>
    <property type="project" value="UniProtKB-KW"/>
</dbReference>
<dbReference type="InterPro" id="IPR001460">
    <property type="entry name" value="PCN-bd_Tpept"/>
</dbReference>
<sequence>MRYKITLLLFALVWAGMIIRLYHVSVKSNFYYEGLAKANVERKEFIKPVRGEITDRNGNLLAMNQIGFSLSIKPHLSMKAKEGKKSQLEQAVDILLETFPDLNKTTMMKVYKKKSSPYNHKFIKVVDFIHYADMMSAYPKLSMYENLKIEAETKRYYPYGRYCAHLIGYTGRSNTKENEADEVVDVVGKVGKSGLERYYNEFLQGELGYQINKVTARNRAIDVLEKMMPKDNRNLTLNIDVDLQKMIFEHFKEQEGVAIVMRTNGEILAAVSYPAYDPNLFVGGISSKAWRALQEDLKHPFTNKIIHGTYPPGSSIKMGMALAFDKAKPGILEKSEYCKGYMTIGNSSHRFRCWKHSGHGTVYLRKAIMQSCDVYFYKKSLQVGIDAMARNLRSFGLGVKTGVDLPREYNGVIPDKGWKMKRFKQPWFLGETVIAAIGQGYDLVTPLQVVRYTNLVATGNLVTPKVAKKMNDREVNTTIVPMEFNAHSLSEVRKGMYDVCNTPGGTAYRLMHDLPIKVAGKTGTSQVTSIPQGVGKRLKESELAYFHRSHAWITTYAPYDDPQFVVTVLIEHGGHGGSTSAPMAGDIYRWLHKNGYFKSKLKKEIDTAVITGEEPQESPELKKKKENIRKRNEELRKKSSSGLSLF</sequence>
<dbReference type="Gene3D" id="3.40.710.10">
    <property type="entry name" value="DD-peptidase/beta-lactamase superfamily"/>
    <property type="match status" value="1"/>
</dbReference>
<feature type="region of interest" description="Disordered" evidence="14">
    <location>
        <begin position="610"/>
        <end position="646"/>
    </location>
</feature>
<evidence type="ECO:0000256" key="14">
    <source>
        <dbReference type="SAM" id="MobiDB-lite"/>
    </source>
</evidence>
<gene>
    <name evidence="17" type="ORF">AS592_04810</name>
</gene>
<dbReference type="Pfam" id="PF00905">
    <property type="entry name" value="Transpeptidase"/>
    <property type="match status" value="1"/>
</dbReference>
<dbReference type="EMBL" id="LNKT01000056">
    <property type="protein sequence ID" value="KYJ85914.1"/>
    <property type="molecule type" value="Genomic_DNA"/>
</dbReference>
<feature type="compositionally biased region" description="Basic and acidic residues" evidence="14">
    <location>
        <begin position="619"/>
        <end position="637"/>
    </location>
</feature>
<dbReference type="InterPro" id="IPR050515">
    <property type="entry name" value="Beta-lactam/transpept"/>
</dbReference>
<dbReference type="InterPro" id="IPR012338">
    <property type="entry name" value="Beta-lactam/transpept-like"/>
</dbReference>
<dbReference type="GO" id="GO:0071972">
    <property type="term" value="F:peptidoglycan L,D-transpeptidase activity"/>
    <property type="evidence" value="ECO:0007669"/>
    <property type="project" value="TreeGrafter"/>
</dbReference>
<dbReference type="Pfam" id="PF03717">
    <property type="entry name" value="PBP_dimer"/>
    <property type="match status" value="1"/>
</dbReference>
<accession>A0A151CEL7</accession>
<evidence type="ECO:0000256" key="12">
    <source>
        <dbReference type="ARBA" id="ARBA00023136"/>
    </source>
</evidence>
<keyword evidence="12" id="KW-0472">Membrane</keyword>
<evidence type="ECO:0000256" key="5">
    <source>
        <dbReference type="ARBA" id="ARBA00022645"/>
    </source>
</evidence>
<dbReference type="InterPro" id="IPR017790">
    <property type="entry name" value="Penicillin-binding_protein_2"/>
</dbReference>
<evidence type="ECO:0000256" key="3">
    <source>
        <dbReference type="ARBA" id="ARBA00022475"/>
    </source>
</evidence>
<evidence type="ECO:0000256" key="4">
    <source>
        <dbReference type="ARBA" id="ARBA00022519"/>
    </source>
</evidence>
<proteinExistence type="predicted"/>
<dbReference type="RefSeq" id="WP_067331882.1">
    <property type="nucleotide sequence ID" value="NZ_LNKT01000056.1"/>
</dbReference>
<keyword evidence="5" id="KW-0121">Carboxypeptidase</keyword>
<keyword evidence="11" id="KW-1133">Transmembrane helix</keyword>
<evidence type="ECO:0000313" key="18">
    <source>
        <dbReference type="Proteomes" id="UP000075359"/>
    </source>
</evidence>
<dbReference type="GO" id="GO:0009002">
    <property type="term" value="F:serine-type D-Ala-D-Ala carboxypeptidase activity"/>
    <property type="evidence" value="ECO:0007669"/>
    <property type="project" value="InterPro"/>
</dbReference>
<keyword evidence="13" id="KW-0961">Cell wall biogenesis/degradation</keyword>
<evidence type="ECO:0000256" key="9">
    <source>
        <dbReference type="ARBA" id="ARBA00022960"/>
    </source>
</evidence>
<dbReference type="NCBIfam" id="TIGR03423">
    <property type="entry name" value="pbp2_mrdA"/>
    <property type="match status" value="1"/>
</dbReference>
<dbReference type="SUPFAM" id="SSF56601">
    <property type="entry name" value="beta-lactamase/transpeptidase-like"/>
    <property type="match status" value="1"/>
</dbReference>
<dbReference type="Gene3D" id="3.90.1310.10">
    <property type="entry name" value="Penicillin-binding protein 2a (Domain 2)"/>
    <property type="match status" value="1"/>
</dbReference>
<evidence type="ECO:0000256" key="13">
    <source>
        <dbReference type="ARBA" id="ARBA00023316"/>
    </source>
</evidence>
<keyword evidence="4" id="KW-0997">Cell inner membrane</keyword>
<dbReference type="STRING" id="1630136.AS592_04810"/>
<dbReference type="InterPro" id="IPR036138">
    <property type="entry name" value="PBP_dimer_sf"/>
</dbReference>
<dbReference type="Gene3D" id="3.30.1390.30">
    <property type="entry name" value="Penicillin-binding protein 2a, domain 3"/>
    <property type="match status" value="1"/>
</dbReference>
<keyword evidence="7" id="KW-0812">Transmembrane</keyword>
<dbReference type="GO" id="GO:0009252">
    <property type="term" value="P:peptidoglycan biosynthetic process"/>
    <property type="evidence" value="ECO:0007669"/>
    <property type="project" value="UniProtKB-KW"/>
</dbReference>
<evidence type="ECO:0000256" key="2">
    <source>
        <dbReference type="ARBA" id="ARBA00004236"/>
    </source>
</evidence>
<evidence type="ECO:0000313" key="17">
    <source>
        <dbReference type="EMBL" id="KYJ85914.1"/>
    </source>
</evidence>
<dbReference type="Proteomes" id="UP000075359">
    <property type="component" value="Unassembled WGS sequence"/>
</dbReference>
<dbReference type="InterPro" id="IPR005311">
    <property type="entry name" value="PBP_dimer"/>
</dbReference>
<keyword evidence="18" id="KW-1185">Reference proteome</keyword>
<evidence type="ECO:0000256" key="1">
    <source>
        <dbReference type="ARBA" id="ARBA00004167"/>
    </source>
</evidence>
<feature type="domain" description="Penicillin-binding protein transpeptidase" evidence="15">
    <location>
        <begin position="259"/>
        <end position="588"/>
    </location>
</feature>
<comment type="caution">
    <text evidence="17">The sequence shown here is derived from an EMBL/GenBank/DDBJ whole genome shotgun (WGS) entry which is preliminary data.</text>
</comment>
<dbReference type="OrthoDB" id="9766847at2"/>
<keyword evidence="3" id="KW-1003">Cell membrane</keyword>
<reference evidence="17 18" key="1">
    <citation type="submission" date="2015-11" db="EMBL/GenBank/DDBJ databases">
        <title>Draft genome of Sulfurovum riftiae 1812E, a member of the Epsilonproteobacteria isolated from the tube of the deep-sea hydrothermal vent tubewom Riftia pachyptila.</title>
        <authorList>
            <person name="Vetriani C."/>
            <person name="Giovannelli D."/>
        </authorList>
    </citation>
    <scope>NUCLEOTIDE SEQUENCE [LARGE SCALE GENOMIC DNA]</scope>
    <source>
        <strain evidence="17 18">1812E</strain>
    </source>
</reference>
<dbReference type="AlphaFoldDB" id="A0A151CEL7"/>
<keyword evidence="6" id="KW-0645">Protease</keyword>
<evidence type="ECO:0000256" key="8">
    <source>
        <dbReference type="ARBA" id="ARBA00022801"/>
    </source>
</evidence>
<dbReference type="SUPFAM" id="SSF56519">
    <property type="entry name" value="Penicillin binding protein dimerisation domain"/>
    <property type="match status" value="1"/>
</dbReference>
<evidence type="ECO:0000259" key="16">
    <source>
        <dbReference type="Pfam" id="PF03717"/>
    </source>
</evidence>
<evidence type="ECO:0000256" key="7">
    <source>
        <dbReference type="ARBA" id="ARBA00022692"/>
    </source>
</evidence>
<keyword evidence="9" id="KW-0133">Cell shape</keyword>
<keyword evidence="10" id="KW-0573">Peptidoglycan synthesis</keyword>
<dbReference type="PANTHER" id="PTHR30627">
    <property type="entry name" value="PEPTIDOGLYCAN D,D-TRANSPEPTIDASE"/>
    <property type="match status" value="1"/>
</dbReference>
<name>A0A151CEL7_9BACT</name>
<dbReference type="PANTHER" id="PTHR30627:SF2">
    <property type="entry name" value="PEPTIDOGLYCAN D,D-TRANSPEPTIDASE MRDA"/>
    <property type="match status" value="1"/>
</dbReference>
<comment type="subcellular location">
    <subcellularLocation>
        <location evidence="2">Cell membrane</location>
    </subcellularLocation>
    <subcellularLocation>
        <location evidence="1">Membrane</location>
        <topology evidence="1">Single-pass membrane protein</topology>
    </subcellularLocation>
</comment>
<evidence type="ECO:0000259" key="15">
    <source>
        <dbReference type="Pfam" id="PF00905"/>
    </source>
</evidence>
<evidence type="ECO:0000256" key="6">
    <source>
        <dbReference type="ARBA" id="ARBA00022670"/>
    </source>
</evidence>
<feature type="domain" description="Penicillin-binding protein dimerisation" evidence="16">
    <location>
        <begin position="46"/>
        <end position="223"/>
    </location>
</feature>